<dbReference type="InterPro" id="IPR051156">
    <property type="entry name" value="Mito/Outer_Membr_Metalloprot"/>
</dbReference>
<evidence type="ECO:0000313" key="10">
    <source>
        <dbReference type="Proteomes" id="UP000193689"/>
    </source>
</evidence>
<dbReference type="Proteomes" id="UP000193689">
    <property type="component" value="Unassembled WGS sequence"/>
</dbReference>
<gene>
    <name evidence="9" type="ORF">BCR38DRAFT_431468</name>
</gene>
<feature type="compositionally biased region" description="Low complexity" evidence="7">
    <location>
        <begin position="41"/>
        <end position="51"/>
    </location>
</feature>
<dbReference type="GO" id="GO:0004222">
    <property type="term" value="F:metalloendopeptidase activity"/>
    <property type="evidence" value="ECO:0007669"/>
    <property type="project" value="InterPro"/>
</dbReference>
<dbReference type="PANTHER" id="PTHR22726">
    <property type="entry name" value="METALLOENDOPEPTIDASE OMA1"/>
    <property type="match status" value="1"/>
</dbReference>
<dbReference type="EMBL" id="MCFJ01000006">
    <property type="protein sequence ID" value="ORY64966.1"/>
    <property type="molecule type" value="Genomic_DNA"/>
</dbReference>
<dbReference type="GO" id="GO:0006515">
    <property type="term" value="P:protein quality control for misfolded or incompletely synthesized proteins"/>
    <property type="evidence" value="ECO:0007669"/>
    <property type="project" value="TreeGrafter"/>
</dbReference>
<keyword evidence="4 6" id="KW-0862">Zinc</keyword>
<dbReference type="OrthoDB" id="7464992at2759"/>
<dbReference type="InterPro" id="IPR001915">
    <property type="entry name" value="Peptidase_M48"/>
</dbReference>
<dbReference type="Pfam" id="PF01435">
    <property type="entry name" value="Peptidase_M48"/>
    <property type="match status" value="1"/>
</dbReference>
<reference evidence="9 10" key="1">
    <citation type="submission" date="2016-07" db="EMBL/GenBank/DDBJ databases">
        <title>Pervasive Adenine N6-methylation of Active Genes in Fungi.</title>
        <authorList>
            <consortium name="DOE Joint Genome Institute"/>
            <person name="Mondo S.J."/>
            <person name="Dannebaum R.O."/>
            <person name="Kuo R.C."/>
            <person name="Labutti K."/>
            <person name="Haridas S."/>
            <person name="Kuo A."/>
            <person name="Salamov A."/>
            <person name="Ahrendt S.R."/>
            <person name="Lipzen A."/>
            <person name="Sullivan W."/>
            <person name="Andreopoulos W.B."/>
            <person name="Clum A."/>
            <person name="Lindquist E."/>
            <person name="Daum C."/>
            <person name="Ramamoorthy G.K."/>
            <person name="Gryganskyi A."/>
            <person name="Culley D."/>
            <person name="Magnuson J.K."/>
            <person name="James T.Y."/>
            <person name="O'Malley M.A."/>
            <person name="Stajich J.E."/>
            <person name="Spatafora J.W."/>
            <person name="Visel A."/>
            <person name="Grigoriev I.V."/>
        </authorList>
    </citation>
    <scope>NUCLEOTIDE SEQUENCE [LARGE SCALE GENOMIC DNA]</scope>
    <source>
        <strain evidence="9 10">CBS 129021</strain>
    </source>
</reference>
<keyword evidence="10" id="KW-1185">Reference proteome</keyword>
<dbReference type="GeneID" id="63776316"/>
<dbReference type="GO" id="GO:0034982">
    <property type="term" value="P:mitochondrial protein processing"/>
    <property type="evidence" value="ECO:0007669"/>
    <property type="project" value="TreeGrafter"/>
</dbReference>
<name>A0A1Y2E0V6_9PEZI</name>
<protein>
    <submittedName>
        <fullName evidence="9">Peptidase family M48-domain-containing protein</fullName>
    </submittedName>
</protein>
<dbReference type="STRING" id="1141098.A0A1Y2E0V6"/>
<comment type="cofactor">
    <cofactor evidence="6">
        <name>Zn(2+)</name>
        <dbReference type="ChEBI" id="CHEBI:29105"/>
    </cofactor>
    <text evidence="6">Binds 1 zinc ion per subunit.</text>
</comment>
<proteinExistence type="inferred from homology"/>
<organism evidence="9 10">
    <name type="scientific">Pseudomassariella vexata</name>
    <dbReference type="NCBI Taxonomy" id="1141098"/>
    <lineage>
        <taxon>Eukaryota</taxon>
        <taxon>Fungi</taxon>
        <taxon>Dikarya</taxon>
        <taxon>Ascomycota</taxon>
        <taxon>Pezizomycotina</taxon>
        <taxon>Sordariomycetes</taxon>
        <taxon>Xylariomycetidae</taxon>
        <taxon>Amphisphaeriales</taxon>
        <taxon>Pseudomassariaceae</taxon>
        <taxon>Pseudomassariella</taxon>
    </lineage>
</organism>
<evidence type="ECO:0000256" key="5">
    <source>
        <dbReference type="ARBA" id="ARBA00023049"/>
    </source>
</evidence>
<feature type="domain" description="Peptidase M48" evidence="8">
    <location>
        <begin position="168"/>
        <end position="351"/>
    </location>
</feature>
<keyword evidence="3 6" id="KW-0378">Hydrolase</keyword>
<evidence type="ECO:0000256" key="2">
    <source>
        <dbReference type="ARBA" id="ARBA00022723"/>
    </source>
</evidence>
<evidence type="ECO:0000256" key="6">
    <source>
        <dbReference type="RuleBase" id="RU003983"/>
    </source>
</evidence>
<sequence length="391" mass="43915">MSRMSTFRMLGPSRLLSSAFPAARRAPSLRVPRRPTPNIPRTPRTASSPSPILSRIQVRTFSHTSLLLRKPWPKKDPHEELRNAKPFIEDGSFGRMARSPRTHTIAVLSFAGALAFYFSNIETVPVSGRQRFNCYSQERVEKLTQREAKLVIHNAEQQGGFLSEGDPRTRMVKRVMKRLIPVSGMANAEWEVRVINDDSQVNAFVLPGGKVFVYSGILKVARNEHGLAAVLGHEIAHNLAQHIAERMSGNIGVNILLGSMGIIEMALGGSTFLTQLIGGTVLGLTFSLPMGRKQESEADYIGLMMMAEACYDPEEALHFWERMERLTQQAPPQWMSTHPSNRSRIEDIQRWMSKALDKRQLSDCRGISSFADAFKRAMERGHVMETDSSNW</sequence>
<dbReference type="PANTHER" id="PTHR22726:SF1">
    <property type="entry name" value="METALLOENDOPEPTIDASE OMA1, MITOCHONDRIAL"/>
    <property type="match status" value="1"/>
</dbReference>
<evidence type="ECO:0000256" key="1">
    <source>
        <dbReference type="ARBA" id="ARBA00022670"/>
    </source>
</evidence>
<dbReference type="Gene3D" id="3.30.2010.10">
    <property type="entry name" value="Metalloproteases ('zincins'), catalytic domain"/>
    <property type="match status" value="1"/>
</dbReference>
<evidence type="ECO:0000259" key="8">
    <source>
        <dbReference type="Pfam" id="PF01435"/>
    </source>
</evidence>
<evidence type="ECO:0000256" key="4">
    <source>
        <dbReference type="ARBA" id="ARBA00022833"/>
    </source>
</evidence>
<dbReference type="CDD" id="cd07331">
    <property type="entry name" value="M48C_Oma1_like"/>
    <property type="match status" value="1"/>
</dbReference>
<dbReference type="GO" id="GO:0005743">
    <property type="term" value="C:mitochondrial inner membrane"/>
    <property type="evidence" value="ECO:0007669"/>
    <property type="project" value="TreeGrafter"/>
</dbReference>
<dbReference type="GO" id="GO:0046872">
    <property type="term" value="F:metal ion binding"/>
    <property type="evidence" value="ECO:0007669"/>
    <property type="project" value="UniProtKB-KW"/>
</dbReference>
<accession>A0A1Y2E0V6</accession>
<dbReference type="FunCoup" id="A0A1Y2E0V6">
    <property type="interactions" value="225"/>
</dbReference>
<keyword evidence="2" id="KW-0479">Metal-binding</keyword>
<comment type="caution">
    <text evidence="9">The sequence shown here is derived from an EMBL/GenBank/DDBJ whole genome shotgun (WGS) entry which is preliminary data.</text>
</comment>
<feature type="region of interest" description="Disordered" evidence="7">
    <location>
        <begin position="26"/>
        <end position="51"/>
    </location>
</feature>
<evidence type="ECO:0000256" key="7">
    <source>
        <dbReference type="SAM" id="MobiDB-lite"/>
    </source>
</evidence>
<keyword evidence="1 6" id="KW-0645">Protease</keyword>
<dbReference type="AlphaFoldDB" id="A0A1Y2E0V6"/>
<evidence type="ECO:0000256" key="3">
    <source>
        <dbReference type="ARBA" id="ARBA00022801"/>
    </source>
</evidence>
<dbReference type="InParanoid" id="A0A1Y2E0V6"/>
<keyword evidence="5 6" id="KW-0482">Metalloprotease</keyword>
<comment type="similarity">
    <text evidence="6">Belongs to the peptidase M48 family.</text>
</comment>
<evidence type="ECO:0000313" key="9">
    <source>
        <dbReference type="EMBL" id="ORY64966.1"/>
    </source>
</evidence>
<dbReference type="RefSeq" id="XP_040716118.1">
    <property type="nucleotide sequence ID" value="XM_040860104.1"/>
</dbReference>